<dbReference type="OrthoDB" id="191535at2157"/>
<feature type="transmembrane region" description="Helical" evidence="1">
    <location>
        <begin position="35"/>
        <end position="54"/>
    </location>
</feature>
<name>W0JT81_9EURY</name>
<evidence type="ECO:0000256" key="1">
    <source>
        <dbReference type="SAM" id="Phobius"/>
    </source>
</evidence>
<keyword evidence="3" id="KW-1185">Reference proteome</keyword>
<dbReference type="STRING" id="797299.HALLA_18200"/>
<sequence length="86" mass="9311">MDASGADRERLDDSTSSATSRGWLWRVAMAMQNGALVLLPVGFIGLTLTDAWLAPEESPYSFLFAGGILCAIGSIYLAIYQHDIDE</sequence>
<keyword evidence="1" id="KW-1133">Transmembrane helix</keyword>
<dbReference type="KEGG" id="hlr:HALLA_18200"/>
<proteinExistence type="predicted"/>
<keyword evidence="1" id="KW-0472">Membrane</keyword>
<protein>
    <submittedName>
        <fullName evidence="2">CT1 solute carrier family 6, member 8</fullName>
    </submittedName>
</protein>
<reference evidence="2 3" key="1">
    <citation type="submission" date="2014-01" db="EMBL/GenBank/DDBJ databases">
        <authorList>
            <consortium name="DOE Joint Genome Institute"/>
            <person name="Anderson I."/>
            <person name="Huntemann M."/>
            <person name="Han J."/>
            <person name="Chen A."/>
            <person name="Kyrpides N."/>
            <person name="Mavromatis K."/>
            <person name="Markowitz V."/>
            <person name="Palaniappan K."/>
            <person name="Ivanova N."/>
            <person name="Schaumberg A."/>
            <person name="Pati A."/>
            <person name="Liolios K."/>
            <person name="Nordberg H.P."/>
            <person name="Cantor M.N."/>
            <person name="Hua S.X."/>
            <person name="Woyke T."/>
        </authorList>
    </citation>
    <scope>NUCLEOTIDE SEQUENCE [LARGE SCALE GENOMIC DNA]</scope>
    <source>
        <strain evidence="2 3">XH-48</strain>
    </source>
</reference>
<dbReference type="GeneID" id="25146331"/>
<dbReference type="RefSeq" id="WP_049953688.1">
    <property type="nucleotide sequence ID" value="NZ_CP007055.1"/>
</dbReference>
<dbReference type="EMBL" id="CP007055">
    <property type="protein sequence ID" value="AHG00440.1"/>
    <property type="molecule type" value="Genomic_DNA"/>
</dbReference>
<feature type="transmembrane region" description="Helical" evidence="1">
    <location>
        <begin position="60"/>
        <end position="80"/>
    </location>
</feature>
<keyword evidence="1" id="KW-0812">Transmembrane</keyword>
<dbReference type="AlphaFoldDB" id="W0JT81"/>
<dbReference type="Proteomes" id="UP000019024">
    <property type="component" value="Chromosome"/>
</dbReference>
<organism evidence="2 3">
    <name type="scientific">Halostagnicola larsenii XH-48</name>
    <dbReference type="NCBI Taxonomy" id="797299"/>
    <lineage>
        <taxon>Archaea</taxon>
        <taxon>Methanobacteriati</taxon>
        <taxon>Methanobacteriota</taxon>
        <taxon>Stenosarchaea group</taxon>
        <taxon>Halobacteria</taxon>
        <taxon>Halobacteriales</taxon>
        <taxon>Natrialbaceae</taxon>
        <taxon>Halostagnicola</taxon>
    </lineage>
</organism>
<evidence type="ECO:0000313" key="2">
    <source>
        <dbReference type="EMBL" id="AHG00440.1"/>
    </source>
</evidence>
<gene>
    <name evidence="2" type="ORF">HALLA_18200</name>
</gene>
<evidence type="ECO:0000313" key="3">
    <source>
        <dbReference type="Proteomes" id="UP000019024"/>
    </source>
</evidence>
<accession>W0JT81</accession>
<dbReference type="HOGENOM" id="CLU_2490340_0_0_2"/>